<dbReference type="Proteomes" id="UP001174136">
    <property type="component" value="Unassembled WGS sequence"/>
</dbReference>
<dbReference type="AlphaFoldDB" id="A0AA47N0K5"/>
<proteinExistence type="predicted"/>
<name>A0AA47N0K5_MERPO</name>
<dbReference type="EMBL" id="JAOPHQ010001743">
    <property type="protein sequence ID" value="KAK0149499.1"/>
    <property type="molecule type" value="Genomic_DNA"/>
</dbReference>
<organism evidence="1 2">
    <name type="scientific">Merluccius polli</name>
    <name type="common">Benguela hake</name>
    <name type="synonym">Merluccius cadenati</name>
    <dbReference type="NCBI Taxonomy" id="89951"/>
    <lineage>
        <taxon>Eukaryota</taxon>
        <taxon>Metazoa</taxon>
        <taxon>Chordata</taxon>
        <taxon>Craniata</taxon>
        <taxon>Vertebrata</taxon>
        <taxon>Euteleostomi</taxon>
        <taxon>Actinopterygii</taxon>
        <taxon>Neopterygii</taxon>
        <taxon>Teleostei</taxon>
        <taxon>Neoteleostei</taxon>
        <taxon>Acanthomorphata</taxon>
        <taxon>Zeiogadaria</taxon>
        <taxon>Gadariae</taxon>
        <taxon>Gadiformes</taxon>
        <taxon>Gadoidei</taxon>
        <taxon>Merlucciidae</taxon>
        <taxon>Merluccius</taxon>
    </lineage>
</organism>
<gene>
    <name evidence="1" type="ORF">N1851_009770</name>
</gene>
<sequence length="388" mass="43436">MWDSGSMVCSISEVAVEKIRCADVLPERQYPEEDIVLIGCGGLRIQPEGFYDLEMQLYGVPCIVPTLVVSGQQDDLILGSNIIKYVTHVLKGDGEYWDLASFHDHRSDPDIEHFLSMFTNVERWKGSAVPDKIGTVKLNQAVTLLPRHEHLVWGRLPAKSPMSPGSTVVVEQTDSKAMPRGVLVGRLVTPLWGDRWVPMTVVNPSDKAVTLKRNCKLSHQSQTARLENHSLPRTGYGTAEVRALCQAHCAWNDAAGSRALYLTQNILQLSSGRDALPMFSAQELQLAQERDPVISKVLPFVSARKRPSRRERHGADSKVLRLLKQWDRLEVHDGVLYRVSRDPVSKQRRSQFVLPQSLKDKALSGIHDLAAVAQRHCWKISATAKIFT</sequence>
<evidence type="ECO:0000313" key="2">
    <source>
        <dbReference type="Proteomes" id="UP001174136"/>
    </source>
</evidence>
<reference evidence="1" key="1">
    <citation type="journal article" date="2023" name="Front. Mar. Sci.">
        <title>A new Merluccius polli reference genome to investigate the effects of global change in West African waters.</title>
        <authorList>
            <person name="Mateo J.L."/>
            <person name="Blanco-Fernandez C."/>
            <person name="Garcia-Vazquez E."/>
            <person name="Machado-Schiaffino G."/>
        </authorList>
    </citation>
    <scope>NUCLEOTIDE SEQUENCE</scope>
    <source>
        <strain evidence="1">C29</strain>
        <tissue evidence="1">Fin</tissue>
    </source>
</reference>
<evidence type="ECO:0000313" key="1">
    <source>
        <dbReference type="EMBL" id="KAK0149499.1"/>
    </source>
</evidence>
<protein>
    <submittedName>
        <fullName evidence="1">Uncharacterized protein</fullName>
    </submittedName>
</protein>
<accession>A0AA47N0K5</accession>
<comment type="caution">
    <text evidence="1">The sequence shown here is derived from an EMBL/GenBank/DDBJ whole genome shotgun (WGS) entry which is preliminary data.</text>
</comment>
<keyword evidence="2" id="KW-1185">Reference proteome</keyword>